<evidence type="ECO:0000313" key="2">
    <source>
        <dbReference type="EMBL" id="PPU83070.1"/>
    </source>
</evidence>
<gene>
    <name evidence="2" type="ORF">XsacCFBP4641_07780</name>
</gene>
<dbReference type="EMBL" id="MDEK01000006">
    <property type="protein sequence ID" value="PPU83070.1"/>
    <property type="molecule type" value="Genomic_DNA"/>
</dbReference>
<protein>
    <submittedName>
        <fullName evidence="2">Uncharacterized protein</fullName>
    </submittedName>
</protein>
<name>A0A2P5Z549_9XANT</name>
<evidence type="ECO:0000256" key="1">
    <source>
        <dbReference type="SAM" id="Phobius"/>
    </source>
</evidence>
<evidence type="ECO:0000313" key="3">
    <source>
        <dbReference type="Proteomes" id="UP000247346"/>
    </source>
</evidence>
<organism evidence="2 3">
    <name type="scientific">Xanthomonas sacchari</name>
    <dbReference type="NCBI Taxonomy" id="56458"/>
    <lineage>
        <taxon>Bacteria</taxon>
        <taxon>Pseudomonadati</taxon>
        <taxon>Pseudomonadota</taxon>
        <taxon>Gammaproteobacteria</taxon>
        <taxon>Lysobacterales</taxon>
        <taxon>Lysobacteraceae</taxon>
        <taxon>Xanthomonas</taxon>
    </lineage>
</organism>
<comment type="caution">
    <text evidence="2">The sequence shown here is derived from an EMBL/GenBank/DDBJ whole genome shotgun (WGS) entry which is preliminary data.</text>
</comment>
<keyword evidence="1" id="KW-1133">Transmembrane helix</keyword>
<sequence>MSHEILSFGLLIASAFAVLFLVRGLFAYFAWSDRRFAQQLEAEFRAYCLVEEAKRQAARRAASEAAL</sequence>
<accession>A0A2P5Z549</accession>
<keyword evidence="1" id="KW-0812">Transmembrane</keyword>
<reference evidence="2 3" key="1">
    <citation type="submission" date="2016-08" db="EMBL/GenBank/DDBJ databases">
        <authorList>
            <person name="Seilhamer J.J."/>
        </authorList>
    </citation>
    <scope>NUCLEOTIDE SEQUENCE [LARGE SCALE GENOMIC DNA]</scope>
    <source>
        <strain evidence="2 3">CFBP4641</strain>
    </source>
</reference>
<dbReference type="RefSeq" id="WP_010340385.1">
    <property type="nucleotide sequence ID" value="NZ_CP132343.1"/>
</dbReference>
<feature type="transmembrane region" description="Helical" evidence="1">
    <location>
        <begin position="6"/>
        <end position="31"/>
    </location>
</feature>
<keyword evidence="1" id="KW-0472">Membrane</keyword>
<dbReference type="GeneID" id="93879179"/>
<proteinExistence type="predicted"/>
<dbReference type="Proteomes" id="UP000247346">
    <property type="component" value="Unassembled WGS sequence"/>
</dbReference>
<dbReference type="AlphaFoldDB" id="A0A2P5Z549"/>